<dbReference type="EMBL" id="WTYP01000002">
    <property type="protein sequence ID" value="MXP47634.1"/>
    <property type="molecule type" value="Genomic_DNA"/>
</dbReference>
<sequence>MPAVSAAEDSPKQDRGEAELAKVLEGRVAGEPVKCLHQSQRDRLQVISGTALVFRDGKTIYVNRTSSPRFISNFDLPVFKPFGSNLCKLDQVEFRDRTMMMPGPVVTLTEFIPYTKVEEPDNGD</sequence>
<protein>
    <submittedName>
        <fullName evidence="1">Uncharacterized protein</fullName>
    </submittedName>
</protein>
<reference evidence="1 2" key="1">
    <citation type="submission" date="2019-12" db="EMBL/GenBank/DDBJ databases">
        <title>Genomic-based taxomic classification of the family Erythrobacteraceae.</title>
        <authorList>
            <person name="Xu L."/>
        </authorList>
    </citation>
    <scope>NUCLEOTIDE SEQUENCE [LARGE SCALE GENOMIC DNA]</scope>
    <source>
        <strain evidence="1 2">SW-109</strain>
    </source>
</reference>
<dbReference type="RefSeq" id="WP_160730907.1">
    <property type="nucleotide sequence ID" value="NZ_WTYP01000002.1"/>
</dbReference>
<gene>
    <name evidence="1" type="ORF">GRI43_09605</name>
</gene>
<evidence type="ECO:0000313" key="1">
    <source>
        <dbReference type="EMBL" id="MXP47634.1"/>
    </source>
</evidence>
<name>A0A6I4V5R0_9SPHN</name>
<dbReference type="Proteomes" id="UP000471435">
    <property type="component" value="Unassembled WGS sequence"/>
</dbReference>
<keyword evidence="2" id="KW-1185">Reference proteome</keyword>
<dbReference type="AlphaFoldDB" id="A0A6I4V5R0"/>
<evidence type="ECO:0000313" key="2">
    <source>
        <dbReference type="Proteomes" id="UP000471435"/>
    </source>
</evidence>
<dbReference type="OrthoDB" id="5956991at2"/>
<accession>A0A6I4V5R0</accession>
<comment type="caution">
    <text evidence="1">The sequence shown here is derived from an EMBL/GenBank/DDBJ whole genome shotgun (WGS) entry which is preliminary data.</text>
</comment>
<proteinExistence type="predicted"/>
<organism evidence="1 2">
    <name type="scientific">Pontixanthobacter luteolus</name>
    <dbReference type="NCBI Taxonomy" id="295089"/>
    <lineage>
        <taxon>Bacteria</taxon>
        <taxon>Pseudomonadati</taxon>
        <taxon>Pseudomonadota</taxon>
        <taxon>Alphaproteobacteria</taxon>
        <taxon>Sphingomonadales</taxon>
        <taxon>Erythrobacteraceae</taxon>
        <taxon>Pontixanthobacter</taxon>
    </lineage>
</organism>